<dbReference type="Pfam" id="PF08327">
    <property type="entry name" value="AHSA1"/>
    <property type="match status" value="1"/>
</dbReference>
<dbReference type="Proteomes" id="UP000256661">
    <property type="component" value="Unassembled WGS sequence"/>
</dbReference>
<evidence type="ECO:0000313" key="4">
    <source>
        <dbReference type="Proteomes" id="UP000256661"/>
    </source>
</evidence>
<evidence type="ECO:0000256" key="1">
    <source>
        <dbReference type="ARBA" id="ARBA00006817"/>
    </source>
</evidence>
<evidence type="ECO:0000259" key="2">
    <source>
        <dbReference type="Pfam" id="PF08327"/>
    </source>
</evidence>
<dbReference type="SUPFAM" id="SSF55961">
    <property type="entry name" value="Bet v1-like"/>
    <property type="match status" value="1"/>
</dbReference>
<comment type="caution">
    <text evidence="3">The sequence shown here is derived from an EMBL/GenBank/DDBJ whole genome shotgun (WGS) entry which is preliminary data.</text>
</comment>
<feature type="domain" description="Activator of Hsp90 ATPase homologue 1/2-like C-terminal" evidence="2">
    <location>
        <begin position="14"/>
        <end position="137"/>
    </location>
</feature>
<dbReference type="RefSeq" id="WP_116025851.1">
    <property type="nucleotide sequence ID" value="NZ_QTTT01000001.1"/>
</dbReference>
<dbReference type="Gene3D" id="3.30.530.20">
    <property type="match status" value="2"/>
</dbReference>
<protein>
    <submittedName>
        <fullName evidence="3">Activator of Hsp90 ATPase-like protein</fullName>
    </submittedName>
</protein>
<organism evidence="3 4">
    <name type="scientific">Thermomonospora umbrina</name>
    <dbReference type="NCBI Taxonomy" id="111806"/>
    <lineage>
        <taxon>Bacteria</taxon>
        <taxon>Bacillati</taxon>
        <taxon>Actinomycetota</taxon>
        <taxon>Actinomycetes</taxon>
        <taxon>Streptosporangiales</taxon>
        <taxon>Thermomonosporaceae</taxon>
        <taxon>Thermomonospora</taxon>
    </lineage>
</organism>
<dbReference type="OrthoDB" id="8117292at2"/>
<evidence type="ECO:0000313" key="3">
    <source>
        <dbReference type="EMBL" id="REF00728.1"/>
    </source>
</evidence>
<reference evidence="3 4" key="1">
    <citation type="submission" date="2018-08" db="EMBL/GenBank/DDBJ databases">
        <title>Sequencing the genomes of 1000 actinobacteria strains.</title>
        <authorList>
            <person name="Klenk H.-P."/>
        </authorList>
    </citation>
    <scope>NUCLEOTIDE SEQUENCE [LARGE SCALE GENOMIC DNA]</scope>
    <source>
        <strain evidence="3 4">DSM 43927</strain>
    </source>
</reference>
<dbReference type="CDD" id="cd07814">
    <property type="entry name" value="SRPBCC_CalC_Aha1-like"/>
    <property type="match status" value="1"/>
</dbReference>
<sequence length="200" mass="22217">MDGLEPFRVEVAMDVPRDVVWRALTEPERIRQWFGWEHEGLDGEIGYIFVEHAERHGPDRIELEPGQRIELAASGTGTTVRIVTTEAEPAPGDDGYNEIGEGWRCFLEQLRFLLERHPAGTRRTLRRSGTATAEEVLAAADAEEIWVDGRYQRQAIDGAGRLIGVFGSRPLDETPVPLAVQITAFGEEPLVDLGLPEGFG</sequence>
<accession>A0A3D9SYR9</accession>
<dbReference type="AlphaFoldDB" id="A0A3D9SYR9"/>
<gene>
    <name evidence="3" type="ORF">DFJ69_6302</name>
</gene>
<dbReference type="InterPro" id="IPR013538">
    <property type="entry name" value="ASHA1/2-like_C"/>
</dbReference>
<dbReference type="InterPro" id="IPR023393">
    <property type="entry name" value="START-like_dom_sf"/>
</dbReference>
<dbReference type="EMBL" id="QTTT01000001">
    <property type="protein sequence ID" value="REF00728.1"/>
    <property type="molecule type" value="Genomic_DNA"/>
</dbReference>
<name>A0A3D9SYR9_9ACTN</name>
<comment type="similarity">
    <text evidence="1">Belongs to the AHA1 family.</text>
</comment>
<proteinExistence type="inferred from homology"/>
<keyword evidence="4" id="KW-1185">Reference proteome</keyword>